<dbReference type="Proteomes" id="UP000326939">
    <property type="component" value="Chromosome 5"/>
</dbReference>
<dbReference type="Gene3D" id="3.30.470.110">
    <property type="match status" value="1"/>
</dbReference>
<feature type="compositionally biased region" description="Basic and acidic residues" evidence="1">
    <location>
        <begin position="417"/>
        <end position="427"/>
    </location>
</feature>
<protein>
    <recommendedName>
        <fullName evidence="2">ATP-citrate synthase ATP-grasp domain-containing protein</fullName>
    </recommendedName>
</protein>
<feature type="domain" description="ATP-citrate synthase ATP-grasp" evidence="2">
    <location>
        <begin position="2"/>
        <end position="233"/>
    </location>
</feature>
<evidence type="ECO:0000313" key="3">
    <source>
        <dbReference type="EMBL" id="KAB5555931.1"/>
    </source>
</evidence>
<accession>A0A5N5MP38</accession>
<dbReference type="Pfam" id="PF24948">
    <property type="entry name" value="Citrate_synth_N"/>
    <property type="match status" value="1"/>
</dbReference>
<dbReference type="FunFam" id="3.30.470.110:FF:000002">
    <property type="entry name" value="ATP-citrate synthase alpha chain protein"/>
    <property type="match status" value="1"/>
</dbReference>
<feature type="compositionally biased region" description="Polar residues" evidence="1">
    <location>
        <begin position="393"/>
        <end position="403"/>
    </location>
</feature>
<dbReference type="GO" id="GO:0006104">
    <property type="term" value="P:succinyl-CoA metabolic process"/>
    <property type="evidence" value="ECO:0007669"/>
    <property type="project" value="TreeGrafter"/>
</dbReference>
<name>A0A5N5MP38_9ROSI</name>
<comment type="caution">
    <text evidence="3">The sequence shown here is derived from an EMBL/GenBank/DDBJ whole genome shotgun (WGS) entry which is preliminary data.</text>
</comment>
<sequence>MARKKIREYDSKRLLKEHLKRLSGIDLQICSAQVTEGTDFAELTNKEPWLSSTKLVVKPDMLFGKRGKSGLVALNLDLAQVAEFVKARLGAEVEMGGCKAPITTFIVEPFVPHDQEFYISIVSERLGSTISFSECGGIEIEENWEKVKTIFLPTEKPMTLEACAPLIATLSLEASFIRGKISDFIIGVFSVFQDLDFSFLEMNPFTLVNGEPYPLDMRGELDDTAAFKNFKKWGNVEFPLPFGRVLSSTESFIHSLDEKVEYEWTPARCEKCKVFGHACIDRREKETLEMGPHARKDLNPATSTQEKGRSQQRGHTQTLDTTNHHTLKVLMQGITDVRPVRQAEKTLEMLNKGGGTSSNLHWKPSAVHESLTEATESSRAAKGKQKEVEITMFTVNDSLQSQDTLDEEESSATTAMDEDRGEGRDTSPMEFIKVRKKKGGKKGKGAGR</sequence>
<evidence type="ECO:0000256" key="1">
    <source>
        <dbReference type="SAM" id="MobiDB-lite"/>
    </source>
</evidence>
<feature type="region of interest" description="Disordered" evidence="1">
    <location>
        <begin position="351"/>
        <end position="448"/>
    </location>
</feature>
<dbReference type="PANTHER" id="PTHR11815:SF10">
    <property type="entry name" value="SUCCINATE--COA LIGASE [GDP-FORMING] SUBUNIT BETA, MITOCHONDRIAL"/>
    <property type="match status" value="1"/>
</dbReference>
<dbReference type="SUPFAM" id="SSF56059">
    <property type="entry name" value="Glutathione synthetase ATP-binding domain-like"/>
    <property type="match status" value="1"/>
</dbReference>
<organism evidence="3 4">
    <name type="scientific">Salix brachista</name>
    <dbReference type="NCBI Taxonomy" id="2182728"/>
    <lineage>
        <taxon>Eukaryota</taxon>
        <taxon>Viridiplantae</taxon>
        <taxon>Streptophyta</taxon>
        <taxon>Embryophyta</taxon>
        <taxon>Tracheophyta</taxon>
        <taxon>Spermatophyta</taxon>
        <taxon>Magnoliopsida</taxon>
        <taxon>eudicotyledons</taxon>
        <taxon>Gunneridae</taxon>
        <taxon>Pentapetalae</taxon>
        <taxon>rosids</taxon>
        <taxon>fabids</taxon>
        <taxon>Malpighiales</taxon>
        <taxon>Salicaceae</taxon>
        <taxon>Saliceae</taxon>
        <taxon>Salix</taxon>
    </lineage>
</organism>
<dbReference type="GO" id="GO:0006099">
    <property type="term" value="P:tricarboxylic acid cycle"/>
    <property type="evidence" value="ECO:0007669"/>
    <property type="project" value="TreeGrafter"/>
</dbReference>
<reference evidence="4" key="1">
    <citation type="journal article" date="2019" name="Gigascience">
        <title>De novo genome assembly of the endangered Acer yangbiense, a plant species with extremely small populations endemic to Yunnan Province, China.</title>
        <authorList>
            <person name="Yang J."/>
            <person name="Wariss H.M."/>
            <person name="Tao L."/>
            <person name="Zhang R."/>
            <person name="Yun Q."/>
            <person name="Hollingsworth P."/>
            <person name="Dao Z."/>
            <person name="Luo G."/>
            <person name="Guo H."/>
            <person name="Ma Y."/>
            <person name="Sun W."/>
        </authorList>
    </citation>
    <scope>NUCLEOTIDE SEQUENCE [LARGE SCALE GENOMIC DNA]</scope>
    <source>
        <strain evidence="4">cv. br00</strain>
    </source>
</reference>
<dbReference type="PANTHER" id="PTHR11815">
    <property type="entry name" value="SUCCINYL-COA SYNTHETASE BETA CHAIN"/>
    <property type="match status" value="1"/>
</dbReference>
<dbReference type="GO" id="GO:0004775">
    <property type="term" value="F:succinate-CoA ligase (ADP-forming) activity"/>
    <property type="evidence" value="ECO:0007669"/>
    <property type="project" value="TreeGrafter"/>
</dbReference>
<feature type="compositionally biased region" description="Polar residues" evidence="1">
    <location>
        <begin position="300"/>
        <end position="321"/>
    </location>
</feature>
<feature type="compositionally biased region" description="Basic and acidic residues" evidence="1">
    <location>
        <begin position="288"/>
        <end position="298"/>
    </location>
</feature>
<dbReference type="AlphaFoldDB" id="A0A5N5MP38"/>
<feature type="region of interest" description="Disordered" evidence="1">
    <location>
        <begin position="288"/>
        <end position="324"/>
    </location>
</feature>
<evidence type="ECO:0000259" key="2">
    <source>
        <dbReference type="Pfam" id="PF24948"/>
    </source>
</evidence>
<keyword evidence="4" id="KW-1185">Reference proteome</keyword>
<dbReference type="InterPro" id="IPR056749">
    <property type="entry name" value="Citrate_synth_N"/>
</dbReference>
<proteinExistence type="predicted"/>
<evidence type="ECO:0000313" key="4">
    <source>
        <dbReference type="Proteomes" id="UP000326939"/>
    </source>
</evidence>
<dbReference type="GO" id="GO:0042709">
    <property type="term" value="C:succinate-CoA ligase complex"/>
    <property type="evidence" value="ECO:0007669"/>
    <property type="project" value="TreeGrafter"/>
</dbReference>
<gene>
    <name evidence="3" type="ORF">DKX38_006840</name>
</gene>
<dbReference type="EMBL" id="VDCV01000005">
    <property type="protein sequence ID" value="KAB5555931.1"/>
    <property type="molecule type" value="Genomic_DNA"/>
</dbReference>
<feature type="compositionally biased region" description="Basic residues" evidence="1">
    <location>
        <begin position="434"/>
        <end position="448"/>
    </location>
</feature>